<evidence type="ECO:0000256" key="7">
    <source>
        <dbReference type="ARBA" id="ARBA00022833"/>
    </source>
</evidence>
<dbReference type="KEGG" id="kmr:108248690"/>
<comment type="caution">
    <text evidence="9">Lacks conserved residue(s) required for the propagation of feature annotation.</text>
</comment>
<dbReference type="Gene3D" id="3.40.630.10">
    <property type="entry name" value="Zn peptidases"/>
    <property type="match status" value="1"/>
</dbReference>
<dbReference type="STRING" id="37003.ENSKMAP00000009725"/>
<dbReference type="GO" id="GO:0004181">
    <property type="term" value="F:metallocarboxypeptidase activity"/>
    <property type="evidence" value="ECO:0007669"/>
    <property type="project" value="InterPro"/>
</dbReference>
<evidence type="ECO:0000256" key="4">
    <source>
        <dbReference type="ARBA" id="ARBA00022670"/>
    </source>
</evidence>
<evidence type="ECO:0000256" key="5">
    <source>
        <dbReference type="ARBA" id="ARBA00022723"/>
    </source>
</evidence>
<evidence type="ECO:0000313" key="13">
    <source>
        <dbReference type="Proteomes" id="UP000264800"/>
    </source>
</evidence>
<keyword evidence="10" id="KW-0732">Signal</keyword>
<dbReference type="GO" id="GO:0005615">
    <property type="term" value="C:extracellular space"/>
    <property type="evidence" value="ECO:0007669"/>
    <property type="project" value="TreeGrafter"/>
</dbReference>
<dbReference type="AlphaFoldDB" id="A0A3Q3A1Q1"/>
<dbReference type="Pfam" id="PF00246">
    <property type="entry name" value="Peptidase_M14"/>
    <property type="match status" value="1"/>
</dbReference>
<comment type="similarity">
    <text evidence="2 9">Belongs to the peptidase M14 family.</text>
</comment>
<dbReference type="SMART" id="SM00631">
    <property type="entry name" value="Zn_pept"/>
    <property type="match status" value="1"/>
</dbReference>
<dbReference type="PANTHER" id="PTHR11705:SF19">
    <property type="entry name" value="CARBOXYPEPTIDASE O"/>
    <property type="match status" value="1"/>
</dbReference>
<keyword evidence="3" id="KW-0121">Carboxypeptidase</keyword>
<comment type="cofactor">
    <cofactor evidence="1">
        <name>Zn(2+)</name>
        <dbReference type="ChEBI" id="CHEBI:29105"/>
    </cofactor>
</comment>
<dbReference type="GeneID" id="108248690"/>
<evidence type="ECO:0000256" key="2">
    <source>
        <dbReference type="ARBA" id="ARBA00005988"/>
    </source>
</evidence>
<evidence type="ECO:0000256" key="6">
    <source>
        <dbReference type="ARBA" id="ARBA00022801"/>
    </source>
</evidence>
<dbReference type="GeneTree" id="ENSGT00940000161508"/>
<keyword evidence="5" id="KW-0479">Metal-binding</keyword>
<dbReference type="OrthoDB" id="3626597at2759"/>
<sequence length="352" mass="39709">MLKLVGFSLLVLFSSERPATVEGVYDYYKYHPMSEIGVWMVQMKEDHPDLVTRVEYGTTYEKRTISLLKIGLKTNAIKKIAWMDCGIHASEWIAPAFCQYFVNQILQSYKTDAKIRRMMENLDFYVTPVLNVDGYIYSWKDSTTRLWRKNRKPGPSTGCYGTDLDLNFDANWGNLGASFNCSSDTFCGTNPESESEVKAVADLVRKQRGNFLCFLSIQSFGQLILFPYGDPNDTVPNYNELMKVGQDAAEAIKKVHGQNYTVGSFPNVLYPDSGSIRDWARMQGIRFSYTFKLRDKGTFQLPEDQIQPACEEAYRGALRVITHAHDQIYGGGAAATAATLWTLLLAAGVTLM</sequence>
<evidence type="ECO:0000256" key="1">
    <source>
        <dbReference type="ARBA" id="ARBA00001947"/>
    </source>
</evidence>
<feature type="signal peptide" evidence="10">
    <location>
        <begin position="1"/>
        <end position="23"/>
    </location>
</feature>
<dbReference type="SUPFAM" id="SSF53187">
    <property type="entry name" value="Zn-dependent exopeptidases"/>
    <property type="match status" value="1"/>
</dbReference>
<accession>A0A3Q3A1Q1</accession>
<keyword evidence="13" id="KW-1185">Reference proteome</keyword>
<reference evidence="12" key="2">
    <citation type="submission" date="2025-09" db="UniProtKB">
        <authorList>
            <consortium name="Ensembl"/>
        </authorList>
    </citation>
    <scope>IDENTIFICATION</scope>
</reference>
<organism evidence="12 13">
    <name type="scientific">Kryptolebias marmoratus</name>
    <name type="common">Mangrove killifish</name>
    <name type="synonym">Rivulus marmoratus</name>
    <dbReference type="NCBI Taxonomy" id="37003"/>
    <lineage>
        <taxon>Eukaryota</taxon>
        <taxon>Metazoa</taxon>
        <taxon>Chordata</taxon>
        <taxon>Craniata</taxon>
        <taxon>Vertebrata</taxon>
        <taxon>Euteleostomi</taxon>
        <taxon>Actinopterygii</taxon>
        <taxon>Neopterygii</taxon>
        <taxon>Teleostei</taxon>
        <taxon>Neoteleostei</taxon>
        <taxon>Acanthomorphata</taxon>
        <taxon>Ovalentaria</taxon>
        <taxon>Atherinomorphae</taxon>
        <taxon>Cyprinodontiformes</taxon>
        <taxon>Rivulidae</taxon>
        <taxon>Kryptolebias</taxon>
    </lineage>
</organism>
<dbReference type="GO" id="GO:0006508">
    <property type="term" value="P:proteolysis"/>
    <property type="evidence" value="ECO:0007669"/>
    <property type="project" value="UniProtKB-KW"/>
</dbReference>
<dbReference type="PROSITE" id="PS52035">
    <property type="entry name" value="PEPTIDASE_M14"/>
    <property type="match status" value="1"/>
</dbReference>
<dbReference type="GO" id="GO:0008270">
    <property type="term" value="F:zinc ion binding"/>
    <property type="evidence" value="ECO:0007669"/>
    <property type="project" value="InterPro"/>
</dbReference>
<name>A0A3Q3A1Q1_KRYMA</name>
<dbReference type="FunFam" id="3.40.630.10:FF:000001">
    <property type="entry name" value="Carboxypeptidase B"/>
    <property type="match status" value="1"/>
</dbReference>
<keyword evidence="4" id="KW-0645">Protease</keyword>
<evidence type="ECO:0000256" key="10">
    <source>
        <dbReference type="SAM" id="SignalP"/>
    </source>
</evidence>
<dbReference type="OMA" id="ETQHIMN"/>
<dbReference type="Ensembl" id="ENSKMAT00000009874.1">
    <property type="protein sequence ID" value="ENSKMAP00000009725.1"/>
    <property type="gene ID" value="ENSKMAG00000007310.1"/>
</dbReference>
<keyword evidence="6" id="KW-0378">Hydrolase</keyword>
<keyword evidence="8" id="KW-0482">Metalloprotease</keyword>
<evidence type="ECO:0000256" key="8">
    <source>
        <dbReference type="ARBA" id="ARBA00023049"/>
    </source>
</evidence>
<proteinExistence type="inferred from homology"/>
<feature type="chain" id="PRO_5018549202" evidence="10">
    <location>
        <begin position="24"/>
        <end position="352"/>
    </location>
</feature>
<evidence type="ECO:0000256" key="9">
    <source>
        <dbReference type="PROSITE-ProRule" id="PRU01379"/>
    </source>
</evidence>
<feature type="domain" description="Peptidase M14" evidence="11">
    <location>
        <begin position="29"/>
        <end position="324"/>
    </location>
</feature>
<dbReference type="PRINTS" id="PR00765">
    <property type="entry name" value="CRBOXYPTASEA"/>
</dbReference>
<dbReference type="InterPro" id="IPR000834">
    <property type="entry name" value="Peptidase_M14"/>
</dbReference>
<dbReference type="RefSeq" id="XP_017293119.1">
    <property type="nucleotide sequence ID" value="XM_017437630.3"/>
</dbReference>
<evidence type="ECO:0000256" key="3">
    <source>
        <dbReference type="ARBA" id="ARBA00022645"/>
    </source>
</evidence>
<keyword evidence="7" id="KW-0862">Zinc</keyword>
<evidence type="ECO:0000259" key="11">
    <source>
        <dbReference type="PROSITE" id="PS52035"/>
    </source>
</evidence>
<dbReference type="Proteomes" id="UP000264800">
    <property type="component" value="Unplaced"/>
</dbReference>
<protein>
    <submittedName>
        <fullName evidence="12">Carboxypeptidase O</fullName>
    </submittedName>
</protein>
<reference evidence="12" key="1">
    <citation type="submission" date="2025-08" db="UniProtKB">
        <authorList>
            <consortium name="Ensembl"/>
        </authorList>
    </citation>
    <scope>IDENTIFICATION</scope>
</reference>
<dbReference type="PANTHER" id="PTHR11705">
    <property type="entry name" value="PROTEASE FAMILY M14 CARBOXYPEPTIDASE A,B"/>
    <property type="match status" value="1"/>
</dbReference>
<evidence type="ECO:0000313" key="12">
    <source>
        <dbReference type="Ensembl" id="ENSKMAP00000009725.1"/>
    </source>
</evidence>